<accession>A0ABS5GG40</accession>
<dbReference type="RefSeq" id="WP_172240631.1">
    <property type="nucleotide sequence ID" value="NZ_JABFDP010000027.1"/>
</dbReference>
<gene>
    <name evidence="3" type="ORF">JQ619_31440</name>
</gene>
<comment type="caution">
    <text evidence="3">The sequence shown here is derived from an EMBL/GenBank/DDBJ whole genome shotgun (WGS) entry which is preliminary data.</text>
</comment>
<evidence type="ECO:0000256" key="1">
    <source>
        <dbReference type="SAM" id="MobiDB-lite"/>
    </source>
</evidence>
<feature type="region of interest" description="Disordered" evidence="1">
    <location>
        <begin position="52"/>
        <end position="103"/>
    </location>
</feature>
<sequence>MSKIWMMSSVASIAAVAAMAWGAQPARSSQDWLAKAQSEFATKARDAVIQRRLSQESGAVPPAAAQTAPSIVATDQSPAEQHSVAGAQPTTVRPVSVGKDAAPAERDASVAAVLASAPIETVPPSLPVKPAAEEPVQASTVVAAAQRMQERDEPKPTEPASKQPPQPVVPNLAPPAPTPIAATPTAKVTPPARHEAPQKTRGGSKPAVSAHASRRSGHAMSMEERGLQALRQHAPDIAAMVARYM</sequence>
<keyword evidence="4" id="KW-1185">Reference proteome</keyword>
<evidence type="ECO:0000313" key="3">
    <source>
        <dbReference type="EMBL" id="MBR1140282.1"/>
    </source>
</evidence>
<feature type="compositionally biased region" description="Pro residues" evidence="1">
    <location>
        <begin position="162"/>
        <end position="178"/>
    </location>
</feature>
<feature type="compositionally biased region" description="Polar residues" evidence="1">
    <location>
        <begin position="67"/>
        <end position="80"/>
    </location>
</feature>
<evidence type="ECO:0000313" key="4">
    <source>
        <dbReference type="Proteomes" id="UP001314635"/>
    </source>
</evidence>
<dbReference type="Proteomes" id="UP001314635">
    <property type="component" value="Unassembled WGS sequence"/>
</dbReference>
<feature type="region of interest" description="Disordered" evidence="1">
    <location>
        <begin position="145"/>
        <end position="226"/>
    </location>
</feature>
<feature type="region of interest" description="Disordered" evidence="1">
    <location>
        <begin position="121"/>
        <end position="140"/>
    </location>
</feature>
<feature type="compositionally biased region" description="Low complexity" evidence="1">
    <location>
        <begin position="179"/>
        <end position="191"/>
    </location>
</feature>
<feature type="signal peptide" evidence="2">
    <location>
        <begin position="1"/>
        <end position="22"/>
    </location>
</feature>
<dbReference type="EMBL" id="JAFCLK010000038">
    <property type="protein sequence ID" value="MBR1140282.1"/>
    <property type="molecule type" value="Genomic_DNA"/>
</dbReference>
<keyword evidence="2" id="KW-0732">Signal</keyword>
<proteinExistence type="predicted"/>
<evidence type="ECO:0000256" key="2">
    <source>
        <dbReference type="SAM" id="SignalP"/>
    </source>
</evidence>
<feature type="chain" id="PRO_5046744824" evidence="2">
    <location>
        <begin position="23"/>
        <end position="245"/>
    </location>
</feature>
<name>A0ABS5GG40_9BRAD</name>
<reference evidence="4" key="1">
    <citation type="journal article" date="2021" name="ISME J.">
        <title>Evolutionary origin and ecological implication of a unique nif island in free-living Bradyrhizobium lineages.</title>
        <authorList>
            <person name="Tao J."/>
        </authorList>
    </citation>
    <scope>NUCLEOTIDE SEQUENCE [LARGE SCALE GENOMIC DNA]</scope>
    <source>
        <strain evidence="4">SZCCT0094</strain>
    </source>
</reference>
<protein>
    <submittedName>
        <fullName evidence="3">Uncharacterized protein</fullName>
    </submittedName>
</protein>
<organism evidence="3 4">
    <name type="scientific">Bradyrhizobium denitrificans</name>
    <dbReference type="NCBI Taxonomy" id="2734912"/>
    <lineage>
        <taxon>Bacteria</taxon>
        <taxon>Pseudomonadati</taxon>
        <taxon>Pseudomonadota</taxon>
        <taxon>Alphaproteobacteria</taxon>
        <taxon>Hyphomicrobiales</taxon>
        <taxon>Nitrobacteraceae</taxon>
        <taxon>Bradyrhizobium</taxon>
    </lineage>
</organism>